<dbReference type="EMBL" id="JBHRSW010000005">
    <property type="protein sequence ID" value="MFC3120496.1"/>
    <property type="molecule type" value="Genomic_DNA"/>
</dbReference>
<evidence type="ECO:0000313" key="6">
    <source>
        <dbReference type="Proteomes" id="UP001595478"/>
    </source>
</evidence>
<protein>
    <recommendedName>
        <fullName evidence="4">Putative glucose-6-phosphate 1-epimerase</fullName>
        <ecNumber evidence="4">5.1.3.15</ecNumber>
    </recommendedName>
</protein>
<reference evidence="6" key="1">
    <citation type="journal article" date="2019" name="Int. J. Syst. Evol. Microbiol.">
        <title>The Global Catalogue of Microorganisms (GCM) 10K type strain sequencing project: providing services to taxonomists for standard genome sequencing and annotation.</title>
        <authorList>
            <consortium name="The Broad Institute Genomics Platform"/>
            <consortium name="The Broad Institute Genome Sequencing Center for Infectious Disease"/>
            <person name="Wu L."/>
            <person name="Ma J."/>
        </authorList>
    </citation>
    <scope>NUCLEOTIDE SEQUENCE [LARGE SCALE GENOMIC DNA]</scope>
    <source>
        <strain evidence="6">KCTC 52473</strain>
    </source>
</reference>
<evidence type="ECO:0000256" key="1">
    <source>
        <dbReference type="ARBA" id="ARBA00001096"/>
    </source>
</evidence>
<keyword evidence="3 4" id="KW-0413">Isomerase</keyword>
<dbReference type="InterPro" id="IPR011013">
    <property type="entry name" value="Gal_mutarotase_sf_dom"/>
</dbReference>
<evidence type="ECO:0000256" key="3">
    <source>
        <dbReference type="ARBA" id="ARBA00023235"/>
    </source>
</evidence>
<accession>A0ABV7FM68</accession>
<dbReference type="PIRSF" id="PIRSF016020">
    <property type="entry name" value="PHexose_mutarotase"/>
    <property type="match status" value="1"/>
</dbReference>
<evidence type="ECO:0000313" key="5">
    <source>
        <dbReference type="EMBL" id="MFC3120496.1"/>
    </source>
</evidence>
<dbReference type="Pfam" id="PF01263">
    <property type="entry name" value="Aldose_epim"/>
    <property type="match status" value="1"/>
</dbReference>
<name>A0ABV7FM68_9ALTE</name>
<sequence length="301" mass="33189">MNIDNISSASLIEFKGTPCLQIENQTASALISLFGGHLISYVPKNVNAELIWLSDKAIFNQEKALRGGTPICWPWFADLGKGENLPAHGFVRTQMWQISDISESADANNIQSTTVELTPNTLGLFNVPQSLSLKLSITIAKQCELSLETTNNSDEDVEITQALHTYFKVSDISQTSIAGITTDYYDKVTNTHNNKLSLPYHIEGETDRIHPREASTNEQIITLSGIDGFKIDIAQSGHDSVIVWNPGAEKSTTMADMEDLGYQTMLCIEAGNTQSTTIAPKTSFTLKQRFSAKKEYNYGDL</sequence>
<keyword evidence="6" id="KW-1185">Reference proteome</keyword>
<comment type="similarity">
    <text evidence="2 4">Belongs to the glucose-6-phosphate 1-epimerase family.</text>
</comment>
<dbReference type="Gene3D" id="2.70.98.10">
    <property type="match status" value="1"/>
</dbReference>
<dbReference type="PANTHER" id="PTHR11122">
    <property type="entry name" value="APOSPORY-ASSOCIATED PROTEIN C-RELATED"/>
    <property type="match status" value="1"/>
</dbReference>
<organism evidence="5 6">
    <name type="scientific">Agaribacter flavus</name>
    <dbReference type="NCBI Taxonomy" id="1902781"/>
    <lineage>
        <taxon>Bacteria</taxon>
        <taxon>Pseudomonadati</taxon>
        <taxon>Pseudomonadota</taxon>
        <taxon>Gammaproteobacteria</taxon>
        <taxon>Alteromonadales</taxon>
        <taxon>Alteromonadaceae</taxon>
        <taxon>Agaribacter</taxon>
    </lineage>
</organism>
<dbReference type="EC" id="5.1.3.15" evidence="4"/>
<proteinExistence type="inferred from homology"/>
<dbReference type="Proteomes" id="UP001595478">
    <property type="component" value="Unassembled WGS sequence"/>
</dbReference>
<dbReference type="InterPro" id="IPR014718">
    <property type="entry name" value="GH-type_carb-bd"/>
</dbReference>
<comment type="caution">
    <text evidence="5">The sequence shown here is derived from an EMBL/GenBank/DDBJ whole genome shotgun (WGS) entry which is preliminary data.</text>
</comment>
<comment type="catalytic activity">
    <reaction evidence="1">
        <text>alpha-D-glucose 6-phosphate = beta-D-glucose 6-phosphate</text>
        <dbReference type="Rhea" id="RHEA:16249"/>
        <dbReference type="ChEBI" id="CHEBI:58225"/>
        <dbReference type="ChEBI" id="CHEBI:58247"/>
        <dbReference type="EC" id="5.1.3.15"/>
    </reaction>
</comment>
<evidence type="ECO:0000256" key="4">
    <source>
        <dbReference type="PIRNR" id="PIRNR016020"/>
    </source>
</evidence>
<dbReference type="GO" id="GO:0016853">
    <property type="term" value="F:isomerase activity"/>
    <property type="evidence" value="ECO:0007669"/>
    <property type="project" value="UniProtKB-KW"/>
</dbReference>
<dbReference type="SUPFAM" id="SSF74650">
    <property type="entry name" value="Galactose mutarotase-like"/>
    <property type="match status" value="1"/>
</dbReference>
<dbReference type="PANTHER" id="PTHR11122:SF13">
    <property type="entry name" value="GLUCOSE-6-PHOSPHATE 1-EPIMERASE"/>
    <property type="match status" value="1"/>
</dbReference>
<dbReference type="RefSeq" id="WP_376918636.1">
    <property type="nucleotide sequence ID" value="NZ_JBHRSW010000005.1"/>
</dbReference>
<evidence type="ECO:0000256" key="2">
    <source>
        <dbReference type="ARBA" id="ARBA00005866"/>
    </source>
</evidence>
<dbReference type="InterPro" id="IPR025532">
    <property type="entry name" value="G6P_1-epimerase"/>
</dbReference>
<dbReference type="CDD" id="cd09020">
    <property type="entry name" value="D-hex-6-P-epi_like"/>
    <property type="match status" value="1"/>
</dbReference>
<dbReference type="InterPro" id="IPR008183">
    <property type="entry name" value="Aldose_1/G6P_1-epimerase"/>
</dbReference>
<gene>
    <name evidence="5" type="ORF">ACFOHL_02575</name>
</gene>